<feature type="compositionally biased region" description="Low complexity" evidence="1">
    <location>
        <begin position="201"/>
        <end position="214"/>
    </location>
</feature>
<accession>A0AAV0B960</accession>
<sequence length="331" mass="37718">MLISLTCHKAATVIKGRMYRGAGGQKDKSRCVDVEISISVEKLLTWHAELIGRMIEISAFSNVPENFFGLLKVLEENFFQAYINTIGQKALELTITWLGACLNKQKKLDFKPKKNDIDFDRMNTEDCESLCRYLDKVQVILVKEQSLSGKKAENFLNKARVVVVTVAGGTPSAWSFLLILSTGFLSFVYLTDRQSKDPRSSSKPSPSFSGIPIPSRKDCDLSSRRTRGSRTIQAQSTSGMAGLYLWISSRFLIDGFPRKLDQAINIKKRFMTFVETLMPVEKYHKKGKGRRSNWPRYLVVRGDWRYLRLSTAWLKFSSIHKGMDMAEDGWR</sequence>
<dbReference type="InterPro" id="IPR033690">
    <property type="entry name" value="Adenylat_kinase_CS"/>
</dbReference>
<reference evidence="3" key="1">
    <citation type="submission" date="2022-06" db="EMBL/GenBank/DDBJ databases">
        <authorList>
            <consortium name="SYNGENTA / RWTH Aachen University"/>
        </authorList>
    </citation>
    <scope>NUCLEOTIDE SEQUENCE</scope>
</reference>
<dbReference type="PROSITE" id="PS00113">
    <property type="entry name" value="ADENYLATE_KINASE"/>
    <property type="match status" value="1"/>
</dbReference>
<dbReference type="EMBL" id="CALTRL010003937">
    <property type="protein sequence ID" value="CAH7682209.1"/>
    <property type="molecule type" value="Genomic_DNA"/>
</dbReference>
<feature type="region of interest" description="Disordered" evidence="1">
    <location>
        <begin position="194"/>
        <end position="232"/>
    </location>
</feature>
<feature type="domain" description="Exocyst complex component Sec10-like alpha-helical bundle" evidence="2">
    <location>
        <begin position="83"/>
        <end position="158"/>
    </location>
</feature>
<name>A0AAV0B960_PHAPC</name>
<evidence type="ECO:0000256" key="1">
    <source>
        <dbReference type="SAM" id="MobiDB-lite"/>
    </source>
</evidence>
<gene>
    <name evidence="3" type="ORF">PPACK8108_LOCUS14985</name>
</gene>
<comment type="caution">
    <text evidence="3">The sequence shown here is derived from an EMBL/GenBank/DDBJ whole genome shotgun (WGS) entry which is preliminary data.</text>
</comment>
<dbReference type="Pfam" id="PF07393">
    <property type="entry name" value="Sec10_HB"/>
    <property type="match status" value="1"/>
</dbReference>
<dbReference type="AlphaFoldDB" id="A0AAV0B960"/>
<evidence type="ECO:0000313" key="4">
    <source>
        <dbReference type="Proteomes" id="UP001153365"/>
    </source>
</evidence>
<dbReference type="InterPro" id="IPR048627">
    <property type="entry name" value="Sec10_HB"/>
</dbReference>
<protein>
    <recommendedName>
        <fullName evidence="2">Exocyst complex component Sec10-like alpha-helical bundle domain-containing protein</fullName>
    </recommendedName>
</protein>
<evidence type="ECO:0000313" key="3">
    <source>
        <dbReference type="EMBL" id="CAH7682209.1"/>
    </source>
</evidence>
<evidence type="ECO:0000259" key="2">
    <source>
        <dbReference type="Pfam" id="PF07393"/>
    </source>
</evidence>
<keyword evidence="4" id="KW-1185">Reference proteome</keyword>
<organism evidence="3 4">
    <name type="scientific">Phakopsora pachyrhizi</name>
    <name type="common">Asian soybean rust disease fungus</name>
    <dbReference type="NCBI Taxonomy" id="170000"/>
    <lineage>
        <taxon>Eukaryota</taxon>
        <taxon>Fungi</taxon>
        <taxon>Dikarya</taxon>
        <taxon>Basidiomycota</taxon>
        <taxon>Pucciniomycotina</taxon>
        <taxon>Pucciniomycetes</taxon>
        <taxon>Pucciniales</taxon>
        <taxon>Phakopsoraceae</taxon>
        <taxon>Phakopsora</taxon>
    </lineage>
</organism>
<dbReference type="Proteomes" id="UP001153365">
    <property type="component" value="Unassembled WGS sequence"/>
</dbReference>
<proteinExistence type="predicted"/>